<keyword evidence="2" id="KW-1185">Reference proteome</keyword>
<gene>
    <name evidence="1" type="ORF">GCM10011387_17710</name>
</gene>
<comment type="caution">
    <text evidence="1">The sequence shown here is derived from an EMBL/GenBank/DDBJ whole genome shotgun (WGS) entry which is preliminary data.</text>
</comment>
<proteinExistence type="predicted"/>
<dbReference type="EMBL" id="BMIL01000005">
    <property type="protein sequence ID" value="GGC64561.1"/>
    <property type="molecule type" value="Genomic_DNA"/>
</dbReference>
<dbReference type="RefSeq" id="WP_188626523.1">
    <property type="nucleotide sequence ID" value="NZ_BMIL01000005.1"/>
</dbReference>
<protein>
    <submittedName>
        <fullName evidence="1">Uncharacterized protein</fullName>
    </submittedName>
</protein>
<dbReference type="Proteomes" id="UP000651668">
    <property type="component" value="Unassembled WGS sequence"/>
</dbReference>
<evidence type="ECO:0000313" key="1">
    <source>
        <dbReference type="EMBL" id="GGC64561.1"/>
    </source>
</evidence>
<organism evidence="1 2">
    <name type="scientific">Pedobacter quisquiliarum</name>
    <dbReference type="NCBI Taxonomy" id="1834438"/>
    <lineage>
        <taxon>Bacteria</taxon>
        <taxon>Pseudomonadati</taxon>
        <taxon>Bacteroidota</taxon>
        <taxon>Sphingobacteriia</taxon>
        <taxon>Sphingobacteriales</taxon>
        <taxon>Sphingobacteriaceae</taxon>
        <taxon>Pedobacter</taxon>
    </lineage>
</organism>
<dbReference type="AlphaFoldDB" id="A0A916U8V9"/>
<name>A0A916U8V9_9SPHI</name>
<accession>A0A916U8V9</accession>
<reference evidence="1" key="1">
    <citation type="journal article" date="2014" name="Int. J. Syst. Evol. Microbiol.">
        <title>Complete genome sequence of Corynebacterium casei LMG S-19264T (=DSM 44701T), isolated from a smear-ripened cheese.</title>
        <authorList>
            <consortium name="US DOE Joint Genome Institute (JGI-PGF)"/>
            <person name="Walter F."/>
            <person name="Albersmeier A."/>
            <person name="Kalinowski J."/>
            <person name="Ruckert C."/>
        </authorList>
    </citation>
    <scope>NUCLEOTIDE SEQUENCE</scope>
    <source>
        <strain evidence="1">CGMCC 1.15343</strain>
    </source>
</reference>
<sequence length="367" mass="42350">MADLKKLSKQVKDKLHRKYLDVDLFVTHLKRKAANTAAKPNGKPAVWFDLSGNSYVRFSYLVAKFLQLEGYQVFYKPNLKFMLSLGAPYARLLIHENEVVFSKEAPENAVAVFSDHQSKKLGCKSISNDYFSTIFRHDKRSYHIPIGMHPNMYKRGLWNAPVSTEERKRSIFFAGNFNPAVYKRLSKNKKFDMVDRVEIGRMLSTLPNCRFPKTYDELLNNHVEGKIDIVQQRNFKVPMELLRPTIARYAFFIACPGVDMPLSHNLIEAMSVGAIPIIHQEYSDMLMPQLQDMKDALIYTNENFMEVIQKALRLDDQQIAGMAKQVVSYYDLHLTPKGVVEKLVSPDYDEYFLNAERTSVGIMKKSR</sequence>
<reference evidence="1" key="2">
    <citation type="submission" date="2020-09" db="EMBL/GenBank/DDBJ databases">
        <authorList>
            <person name="Sun Q."/>
            <person name="Zhou Y."/>
        </authorList>
    </citation>
    <scope>NUCLEOTIDE SEQUENCE</scope>
    <source>
        <strain evidence="1">CGMCC 1.15343</strain>
    </source>
</reference>
<evidence type="ECO:0000313" key="2">
    <source>
        <dbReference type="Proteomes" id="UP000651668"/>
    </source>
</evidence>